<organism evidence="1 2">
    <name type="scientific">Glomus cerebriforme</name>
    <dbReference type="NCBI Taxonomy" id="658196"/>
    <lineage>
        <taxon>Eukaryota</taxon>
        <taxon>Fungi</taxon>
        <taxon>Fungi incertae sedis</taxon>
        <taxon>Mucoromycota</taxon>
        <taxon>Glomeromycotina</taxon>
        <taxon>Glomeromycetes</taxon>
        <taxon>Glomerales</taxon>
        <taxon>Glomeraceae</taxon>
        <taxon>Glomus</taxon>
    </lineage>
</organism>
<comment type="caution">
    <text evidence="1">The sequence shown here is derived from an EMBL/GenBank/DDBJ whole genome shotgun (WGS) entry which is preliminary data.</text>
</comment>
<proteinExistence type="predicted"/>
<dbReference type="InterPro" id="IPR041078">
    <property type="entry name" value="Plavaka"/>
</dbReference>
<dbReference type="EMBL" id="QKYT01000312">
    <property type="protein sequence ID" value="RIA87364.1"/>
    <property type="molecule type" value="Genomic_DNA"/>
</dbReference>
<dbReference type="OrthoDB" id="2438813at2759"/>
<gene>
    <name evidence="1" type="ORF">C1645_827894</name>
</gene>
<reference evidence="1 2" key="1">
    <citation type="submission" date="2018-06" db="EMBL/GenBank/DDBJ databases">
        <title>Comparative genomics reveals the genomic features of Rhizophagus irregularis, R. cerebriforme, R. diaphanum and Gigaspora rosea, and their symbiotic lifestyle signature.</title>
        <authorList>
            <person name="Morin E."/>
            <person name="San Clemente H."/>
            <person name="Chen E.C.H."/>
            <person name="De La Providencia I."/>
            <person name="Hainaut M."/>
            <person name="Kuo A."/>
            <person name="Kohler A."/>
            <person name="Murat C."/>
            <person name="Tang N."/>
            <person name="Roy S."/>
            <person name="Loubradou J."/>
            <person name="Henrissat B."/>
            <person name="Grigoriev I.V."/>
            <person name="Corradi N."/>
            <person name="Roux C."/>
            <person name="Martin F.M."/>
        </authorList>
    </citation>
    <scope>NUCLEOTIDE SEQUENCE [LARGE SCALE GENOMIC DNA]</scope>
    <source>
        <strain evidence="1 2">DAOM 227022</strain>
    </source>
</reference>
<accession>A0A397SX88</accession>
<keyword evidence="2" id="KW-1185">Reference proteome</keyword>
<evidence type="ECO:0000313" key="2">
    <source>
        <dbReference type="Proteomes" id="UP000265703"/>
    </source>
</evidence>
<evidence type="ECO:0000313" key="1">
    <source>
        <dbReference type="EMBL" id="RIA87364.1"/>
    </source>
</evidence>
<protein>
    <submittedName>
        <fullName evidence="1">Uncharacterized protein</fullName>
    </submittedName>
</protein>
<dbReference type="Pfam" id="PF18759">
    <property type="entry name" value="Plavaka"/>
    <property type="match status" value="1"/>
</dbReference>
<sequence length="384" mass="44716">MKAKEFIVSNTMNGKWWERMQNMLPDKVNILSIILYLDATTCDQLGKTSEHPVYLTLGNIPSWRRNSPDAKDNGFDLQTNNEVLWYFSYISILLGDLPENATQTLIYSSVNSKHPCHKYLIDNEDLNNLNLNDDQIELRTPELMKNIMQQGDLYKKDLCGQVAIDKLDKRLAAIPRFSGLKIFKHGLENIKRFTANEYQNMINSIEKFGAINSFTMETYEFLHKDYVKNPYRASNKHEAIEQIINMSSLTLKHLIQQSKKNKSQKITSPNGLLGKFELENFDGFFNDYNEKNSLAPEALLVFNNFLTLLNEFFDLDLNEELIANNTSISWYSYTKMAASRNYIRAISKYYNEPEFSNVLINMNVKEAENYNLMKEHVMERCSCW</sequence>
<dbReference type="Proteomes" id="UP000265703">
    <property type="component" value="Unassembled WGS sequence"/>
</dbReference>
<dbReference type="AlphaFoldDB" id="A0A397SX88"/>
<name>A0A397SX88_9GLOM</name>